<evidence type="ECO:0000256" key="4">
    <source>
        <dbReference type="ARBA" id="ARBA00023163"/>
    </source>
</evidence>
<dbReference type="InterPro" id="IPR036388">
    <property type="entry name" value="WH-like_DNA-bd_sf"/>
</dbReference>
<dbReference type="GO" id="GO:0003700">
    <property type="term" value="F:DNA-binding transcription factor activity"/>
    <property type="evidence" value="ECO:0007669"/>
    <property type="project" value="InterPro"/>
</dbReference>
<reference evidence="6 7" key="1">
    <citation type="submission" date="2020-08" db="EMBL/GenBank/DDBJ databases">
        <title>Genomic Encyclopedia of Type Strains, Phase IV (KMG-IV): sequencing the most valuable type-strain genomes for metagenomic binning, comparative biology and taxonomic classification.</title>
        <authorList>
            <person name="Goeker M."/>
        </authorList>
    </citation>
    <scope>NUCLEOTIDE SEQUENCE [LARGE SCALE GENOMIC DNA]</scope>
    <source>
        <strain evidence="6 7">DSM 27203</strain>
    </source>
</reference>
<dbReference type="SUPFAM" id="SSF46785">
    <property type="entry name" value="Winged helix' DNA-binding domain"/>
    <property type="match status" value="1"/>
</dbReference>
<evidence type="ECO:0000256" key="3">
    <source>
        <dbReference type="ARBA" id="ARBA00023125"/>
    </source>
</evidence>
<dbReference type="Proteomes" id="UP000554342">
    <property type="component" value="Unassembled WGS sequence"/>
</dbReference>
<keyword evidence="2" id="KW-0805">Transcription regulation</keyword>
<feature type="domain" description="HTH lysR-type" evidence="5">
    <location>
        <begin position="2"/>
        <end position="59"/>
    </location>
</feature>
<sequence length="291" mass="31202">MIDRYLLRYFLAVIDQGNFSRAASACSVSQPTLSVGIAKLETEVGQALFLRTNRRTELTAAGVRFAEHARRIEQEFALAEQAARGAMQTNIVRLGILSTIPLALVQRALNVTSGQSIQIEVVFEAERRLLAHLDRGRLDAVLGLVRADSPGGSLALFEEGYRLAMPPGHPLAKRASVAPEELADNAMIVRRHCEVLSQTSRHFTAHGVRPFMAARVTSDTQALACVRAGLGVTVMPASYCGEGVAMPRLAGFDPVRTIGILHGARTAAQELSDSLTAIGTALCAAYADTIP</sequence>
<evidence type="ECO:0000313" key="6">
    <source>
        <dbReference type="EMBL" id="MBB5718226.1"/>
    </source>
</evidence>
<evidence type="ECO:0000256" key="1">
    <source>
        <dbReference type="ARBA" id="ARBA00009437"/>
    </source>
</evidence>
<dbReference type="PANTHER" id="PTHR30346:SF28">
    <property type="entry name" value="HTH-TYPE TRANSCRIPTIONAL REGULATOR CYNR"/>
    <property type="match status" value="1"/>
</dbReference>
<name>A0A840YXG5_9SPHN</name>
<dbReference type="AlphaFoldDB" id="A0A840YXG5"/>
<dbReference type="PROSITE" id="PS50931">
    <property type="entry name" value="HTH_LYSR"/>
    <property type="match status" value="1"/>
</dbReference>
<protein>
    <submittedName>
        <fullName evidence="6">DNA-binding transcriptional LysR family regulator</fullName>
    </submittedName>
</protein>
<dbReference type="PRINTS" id="PR00039">
    <property type="entry name" value="HTHLYSR"/>
</dbReference>
<proteinExistence type="inferred from homology"/>
<organism evidence="6 7">
    <name type="scientific">Stakelama sediminis</name>
    <dbReference type="NCBI Taxonomy" id="463200"/>
    <lineage>
        <taxon>Bacteria</taxon>
        <taxon>Pseudomonadati</taxon>
        <taxon>Pseudomonadota</taxon>
        <taxon>Alphaproteobacteria</taxon>
        <taxon>Sphingomonadales</taxon>
        <taxon>Sphingomonadaceae</taxon>
        <taxon>Stakelama</taxon>
    </lineage>
</organism>
<dbReference type="Gene3D" id="1.10.10.10">
    <property type="entry name" value="Winged helix-like DNA-binding domain superfamily/Winged helix DNA-binding domain"/>
    <property type="match status" value="1"/>
</dbReference>
<keyword evidence="3 6" id="KW-0238">DNA-binding</keyword>
<keyword evidence="4" id="KW-0804">Transcription</keyword>
<dbReference type="Pfam" id="PF03466">
    <property type="entry name" value="LysR_substrate"/>
    <property type="match status" value="1"/>
</dbReference>
<dbReference type="GO" id="GO:0003677">
    <property type="term" value="F:DNA binding"/>
    <property type="evidence" value="ECO:0007669"/>
    <property type="project" value="UniProtKB-KW"/>
</dbReference>
<accession>A0A840YXG5</accession>
<comment type="similarity">
    <text evidence="1">Belongs to the LysR transcriptional regulatory family.</text>
</comment>
<dbReference type="Gene3D" id="3.40.190.10">
    <property type="entry name" value="Periplasmic binding protein-like II"/>
    <property type="match status" value="2"/>
</dbReference>
<gene>
    <name evidence="6" type="ORF">FHR23_001133</name>
</gene>
<dbReference type="InterPro" id="IPR005119">
    <property type="entry name" value="LysR_subst-bd"/>
</dbReference>
<comment type="caution">
    <text evidence="6">The sequence shown here is derived from an EMBL/GenBank/DDBJ whole genome shotgun (WGS) entry which is preliminary data.</text>
</comment>
<dbReference type="Pfam" id="PF00126">
    <property type="entry name" value="HTH_1"/>
    <property type="match status" value="1"/>
</dbReference>
<keyword evidence="7" id="KW-1185">Reference proteome</keyword>
<dbReference type="InterPro" id="IPR000847">
    <property type="entry name" value="LysR_HTH_N"/>
</dbReference>
<evidence type="ECO:0000313" key="7">
    <source>
        <dbReference type="Proteomes" id="UP000554342"/>
    </source>
</evidence>
<dbReference type="GO" id="GO:0032993">
    <property type="term" value="C:protein-DNA complex"/>
    <property type="evidence" value="ECO:0007669"/>
    <property type="project" value="TreeGrafter"/>
</dbReference>
<dbReference type="CDD" id="cd05466">
    <property type="entry name" value="PBP2_LTTR_substrate"/>
    <property type="match status" value="1"/>
</dbReference>
<dbReference type="PANTHER" id="PTHR30346">
    <property type="entry name" value="TRANSCRIPTIONAL DUAL REGULATOR HCAR-RELATED"/>
    <property type="match status" value="1"/>
</dbReference>
<evidence type="ECO:0000256" key="2">
    <source>
        <dbReference type="ARBA" id="ARBA00023015"/>
    </source>
</evidence>
<evidence type="ECO:0000259" key="5">
    <source>
        <dbReference type="PROSITE" id="PS50931"/>
    </source>
</evidence>
<dbReference type="EMBL" id="JACIJI010000001">
    <property type="protein sequence ID" value="MBB5718226.1"/>
    <property type="molecule type" value="Genomic_DNA"/>
</dbReference>
<dbReference type="SUPFAM" id="SSF53850">
    <property type="entry name" value="Periplasmic binding protein-like II"/>
    <property type="match status" value="1"/>
</dbReference>
<dbReference type="RefSeq" id="WP_184001896.1">
    <property type="nucleotide sequence ID" value="NZ_BAABIF010000004.1"/>
</dbReference>
<dbReference type="FunFam" id="1.10.10.10:FF:000001">
    <property type="entry name" value="LysR family transcriptional regulator"/>
    <property type="match status" value="1"/>
</dbReference>
<dbReference type="InterPro" id="IPR036390">
    <property type="entry name" value="WH_DNA-bd_sf"/>
</dbReference>